<organism evidence="2">
    <name type="scientific">uncultured Solirubrobacteraceae bacterium</name>
    <dbReference type="NCBI Taxonomy" id="1162706"/>
    <lineage>
        <taxon>Bacteria</taxon>
        <taxon>Bacillati</taxon>
        <taxon>Actinomycetota</taxon>
        <taxon>Thermoleophilia</taxon>
        <taxon>Solirubrobacterales</taxon>
        <taxon>Solirubrobacteraceae</taxon>
        <taxon>environmental samples</taxon>
    </lineage>
</organism>
<gene>
    <name evidence="2" type="ORF">AVDCRST_MAG30-598</name>
</gene>
<feature type="compositionally biased region" description="Basic residues" evidence="1">
    <location>
        <begin position="20"/>
        <end position="43"/>
    </location>
</feature>
<dbReference type="AlphaFoldDB" id="A0A6J4RWW7"/>
<proteinExistence type="predicted"/>
<feature type="region of interest" description="Disordered" evidence="1">
    <location>
        <begin position="1"/>
        <end position="89"/>
    </location>
</feature>
<evidence type="ECO:0000256" key="1">
    <source>
        <dbReference type="SAM" id="MobiDB-lite"/>
    </source>
</evidence>
<reference evidence="2" key="1">
    <citation type="submission" date="2020-02" db="EMBL/GenBank/DDBJ databases">
        <authorList>
            <person name="Meier V. D."/>
        </authorList>
    </citation>
    <scope>NUCLEOTIDE SEQUENCE</scope>
    <source>
        <strain evidence="2">AVDCRST_MAG30</strain>
    </source>
</reference>
<feature type="non-terminal residue" evidence="2">
    <location>
        <position position="1"/>
    </location>
</feature>
<dbReference type="EMBL" id="CADCVS010000098">
    <property type="protein sequence ID" value="CAA9477858.1"/>
    <property type="molecule type" value="Genomic_DNA"/>
</dbReference>
<sequence>ERPSRARPRPDPRDAAGVRPRLRRRLPRRAPLRGHGALRRRRPVPAVAPHRARRRLVGQGRAAAGAARGRRRPVRRGAGRHAGRAAARL</sequence>
<feature type="compositionally biased region" description="Basic residues" evidence="1">
    <location>
        <begin position="68"/>
        <end position="83"/>
    </location>
</feature>
<feature type="compositionally biased region" description="Basic and acidic residues" evidence="1">
    <location>
        <begin position="1"/>
        <end position="16"/>
    </location>
</feature>
<name>A0A6J4RWW7_9ACTN</name>
<feature type="compositionally biased region" description="Low complexity" evidence="1">
    <location>
        <begin position="57"/>
        <end position="67"/>
    </location>
</feature>
<evidence type="ECO:0000313" key="2">
    <source>
        <dbReference type="EMBL" id="CAA9477858.1"/>
    </source>
</evidence>
<feature type="non-terminal residue" evidence="2">
    <location>
        <position position="89"/>
    </location>
</feature>
<protein>
    <submittedName>
        <fullName evidence="2">Uncharacterized protein</fullName>
    </submittedName>
</protein>
<accession>A0A6J4RWW7</accession>